<dbReference type="Pfam" id="PF01730">
    <property type="entry name" value="UreF"/>
    <property type="match status" value="1"/>
</dbReference>
<comment type="subunit">
    <text evidence="3">UreD, UreF and UreG form a complex that acts as a GTP-hydrolysis-dependent molecular chaperone, activating the urease apoprotein by helping to assemble the nickel containing metallocenter of UreC. The UreE protein probably delivers the nickel.</text>
</comment>
<keyword evidence="3" id="KW-0963">Cytoplasm</keyword>
<dbReference type="GO" id="GO:0016151">
    <property type="term" value="F:nickel cation binding"/>
    <property type="evidence" value="ECO:0007669"/>
    <property type="project" value="UniProtKB-UniRule"/>
</dbReference>
<dbReference type="PANTHER" id="PTHR33620">
    <property type="entry name" value="UREASE ACCESSORY PROTEIN F"/>
    <property type="match status" value="1"/>
</dbReference>
<dbReference type="InterPro" id="IPR002639">
    <property type="entry name" value="UreF"/>
</dbReference>
<dbReference type="PANTHER" id="PTHR33620:SF1">
    <property type="entry name" value="UREASE ACCESSORY PROTEIN F"/>
    <property type="match status" value="1"/>
</dbReference>
<comment type="similarity">
    <text evidence="3">Belongs to the UreF family.</text>
</comment>
<evidence type="ECO:0000313" key="4">
    <source>
        <dbReference type="EMBL" id="PZD73279.1"/>
    </source>
</evidence>
<dbReference type="Proteomes" id="UP000248857">
    <property type="component" value="Unassembled WGS sequence"/>
</dbReference>
<dbReference type="HAMAP" id="MF_01385">
    <property type="entry name" value="UreF"/>
    <property type="match status" value="1"/>
</dbReference>
<dbReference type="AlphaFoldDB" id="A0A2W1JIG4"/>
<comment type="caution">
    <text evidence="4">The sequence shown here is derived from an EMBL/GenBank/DDBJ whole genome shotgun (WGS) entry which is preliminary data.</text>
</comment>
<sequence>MFFLYPLLVTREHSLLRLLQLASPALPVGAYSYSEGLEGVIHDQVVSCKADLASWLVQELTYGSIHLEAAILVRSYCATANQQWDQLQYWNAWLTAARETEELRSQSLQMGQSLLRLFRDIELGCEESLRPFDVDLLQQLKQEGCNFAVIFGLAAAHWQIESVDALLGYLQSWATNLINAGIKLIPIGQTAGQLMLFQLQPTLEQAAQNILNLEDDDLKSCGWGLALASMAHETQYSRLFRS</sequence>
<dbReference type="InterPro" id="IPR038277">
    <property type="entry name" value="UreF_sf"/>
</dbReference>
<dbReference type="EMBL" id="PQWO01000006">
    <property type="protein sequence ID" value="PZD73279.1"/>
    <property type="molecule type" value="Genomic_DNA"/>
</dbReference>
<name>A0A2W1JIG4_9CYAN</name>
<evidence type="ECO:0000256" key="2">
    <source>
        <dbReference type="ARBA" id="ARBA00023186"/>
    </source>
</evidence>
<gene>
    <name evidence="4" type="primary">ureF_1</name>
    <name evidence="3" type="synonym">ureF</name>
    <name evidence="4" type="ORF">C1752_02308</name>
</gene>
<dbReference type="GO" id="GO:0005737">
    <property type="term" value="C:cytoplasm"/>
    <property type="evidence" value="ECO:0007669"/>
    <property type="project" value="UniProtKB-SubCell"/>
</dbReference>
<keyword evidence="5" id="KW-1185">Reference proteome</keyword>
<dbReference type="PIRSF" id="PIRSF009467">
    <property type="entry name" value="Ureas_acces_UreF"/>
    <property type="match status" value="1"/>
</dbReference>
<keyword evidence="1 3" id="KW-0996">Nickel insertion</keyword>
<evidence type="ECO:0000313" key="5">
    <source>
        <dbReference type="Proteomes" id="UP000248857"/>
    </source>
</evidence>
<reference evidence="4 5" key="1">
    <citation type="journal article" date="2018" name="Sci. Rep.">
        <title>A novel species of the marine cyanobacterium Acaryochloris with a unique pigment content and lifestyle.</title>
        <authorList>
            <person name="Partensky F."/>
            <person name="Six C."/>
            <person name="Ratin M."/>
            <person name="Garczarek L."/>
            <person name="Vaulot D."/>
            <person name="Probert I."/>
            <person name="Calteau A."/>
            <person name="Gourvil P."/>
            <person name="Marie D."/>
            <person name="Grebert T."/>
            <person name="Bouchier C."/>
            <person name="Le Panse S."/>
            <person name="Gachenot M."/>
            <person name="Rodriguez F."/>
            <person name="Garrido J.L."/>
        </authorList>
    </citation>
    <scope>NUCLEOTIDE SEQUENCE [LARGE SCALE GENOMIC DNA]</scope>
    <source>
        <strain evidence="4 5">RCC1774</strain>
    </source>
</reference>
<accession>A0A2W1JIG4</accession>
<protein>
    <recommendedName>
        <fullName evidence="3">Urease accessory protein UreF</fullName>
    </recommendedName>
</protein>
<evidence type="ECO:0000256" key="3">
    <source>
        <dbReference type="HAMAP-Rule" id="MF_01385"/>
    </source>
</evidence>
<comment type="subcellular location">
    <subcellularLocation>
        <location evidence="3">Cytoplasm</location>
    </subcellularLocation>
</comment>
<dbReference type="Gene3D" id="1.10.4190.10">
    <property type="entry name" value="Urease accessory protein UreF"/>
    <property type="match status" value="1"/>
</dbReference>
<evidence type="ECO:0000256" key="1">
    <source>
        <dbReference type="ARBA" id="ARBA00022988"/>
    </source>
</evidence>
<keyword evidence="2 3" id="KW-0143">Chaperone</keyword>
<organism evidence="4 5">
    <name type="scientific">Acaryochloris thomasi RCC1774</name>
    <dbReference type="NCBI Taxonomy" id="1764569"/>
    <lineage>
        <taxon>Bacteria</taxon>
        <taxon>Bacillati</taxon>
        <taxon>Cyanobacteriota</taxon>
        <taxon>Cyanophyceae</taxon>
        <taxon>Acaryochloridales</taxon>
        <taxon>Acaryochloridaceae</taxon>
        <taxon>Acaryochloris</taxon>
        <taxon>Acaryochloris thomasi</taxon>
    </lineage>
</organism>
<proteinExistence type="inferred from homology"/>
<comment type="function">
    <text evidence="3">Required for maturation of urease via the functional incorporation of the urease nickel metallocenter.</text>
</comment>